<reference evidence="2" key="1">
    <citation type="submission" date="2021-02" db="EMBL/GenBank/DDBJ databases">
        <title>Natrosporangium hydrolyticum gen. nov., sp. nov, a haloalkaliphilic actinobacterium from a soda solonchak soil.</title>
        <authorList>
            <person name="Sorokin D.Y."/>
            <person name="Khijniak T.V."/>
            <person name="Zakharycheva A.P."/>
            <person name="Boueva O.V."/>
            <person name="Ariskina E.V."/>
            <person name="Hahnke R.L."/>
            <person name="Bunk B."/>
            <person name="Sproer C."/>
            <person name="Schumann P."/>
            <person name="Evtushenko L.I."/>
            <person name="Kublanov I.V."/>
        </authorList>
    </citation>
    <scope>NUCLEOTIDE SEQUENCE</scope>
    <source>
        <strain evidence="2">DSM 106523</strain>
    </source>
</reference>
<feature type="domain" description="Peptidoglycan binding-like" evidence="1">
    <location>
        <begin position="177"/>
        <end position="231"/>
    </location>
</feature>
<accession>A0A895YKR3</accession>
<keyword evidence="3" id="KW-1185">Reference proteome</keyword>
<organism evidence="2 3">
    <name type="scientific">Natronosporangium hydrolyticum</name>
    <dbReference type="NCBI Taxonomy" id="2811111"/>
    <lineage>
        <taxon>Bacteria</taxon>
        <taxon>Bacillati</taxon>
        <taxon>Actinomycetota</taxon>
        <taxon>Actinomycetes</taxon>
        <taxon>Micromonosporales</taxon>
        <taxon>Micromonosporaceae</taxon>
        <taxon>Natronosporangium</taxon>
    </lineage>
</organism>
<gene>
    <name evidence="2" type="ORF">JQS43_02455</name>
</gene>
<dbReference type="Gene3D" id="1.10.101.10">
    <property type="entry name" value="PGBD-like superfamily/PGBD"/>
    <property type="match status" value="1"/>
</dbReference>
<dbReference type="EMBL" id="CP070499">
    <property type="protein sequence ID" value="QSB15246.1"/>
    <property type="molecule type" value="Genomic_DNA"/>
</dbReference>
<dbReference type="InterPro" id="IPR036366">
    <property type="entry name" value="PGBDSf"/>
</dbReference>
<dbReference type="Pfam" id="PF01471">
    <property type="entry name" value="PG_binding_1"/>
    <property type="match status" value="1"/>
</dbReference>
<dbReference type="SUPFAM" id="SSF47090">
    <property type="entry name" value="PGBD-like"/>
    <property type="match status" value="1"/>
</dbReference>
<proteinExistence type="predicted"/>
<dbReference type="InterPro" id="IPR002477">
    <property type="entry name" value="Peptidoglycan-bd-like"/>
</dbReference>
<protein>
    <submittedName>
        <fullName evidence="2">Peptidoglycan-binding protein</fullName>
    </submittedName>
</protein>
<dbReference type="Proteomes" id="UP000662857">
    <property type="component" value="Chromosome"/>
</dbReference>
<evidence type="ECO:0000313" key="3">
    <source>
        <dbReference type="Proteomes" id="UP000662857"/>
    </source>
</evidence>
<evidence type="ECO:0000313" key="2">
    <source>
        <dbReference type="EMBL" id="QSB15246.1"/>
    </source>
</evidence>
<sequence length="379" mass="41461">MPTWLLGGIWAAKSGYHSSRAYNQANHPGNYSIRLSLDLQGPSDKAAAIDYTMSDAEMRRRTGYLRDGVERNDPRLYAVREFYGTVNSSTVFGRIKDSRTGSWRVSSADSSHLWHIHISFFRAYVNVWNELSPVLSVLSGESLSAWQDRQGSGGDDNAIVAPSGSPALQVTSPVTQEARVGQLQRALNELGENLTVDNRYTQAVADAVRRMQQAAGIPADGIYGTQSQQALATFLEEGMPITSSELQSIAEAVWYYRLPWTDAWVRDTWGLREDGWRALTIQQSSYGHSRRGSEESLRSVELSEAILAAVTGGGQQEILQRIDSHHETQMAAIAQAADEAVSGRVELLSLVQQAQAGEIAAEAVVDELARRLAVAPAPA</sequence>
<dbReference type="InterPro" id="IPR036365">
    <property type="entry name" value="PGBD-like_sf"/>
</dbReference>
<evidence type="ECO:0000259" key="1">
    <source>
        <dbReference type="Pfam" id="PF01471"/>
    </source>
</evidence>
<dbReference type="AlphaFoldDB" id="A0A895YKR3"/>
<dbReference type="RefSeq" id="WP_239677429.1">
    <property type="nucleotide sequence ID" value="NZ_CP070499.1"/>
</dbReference>
<dbReference type="KEGG" id="nhy:JQS43_02455"/>
<name>A0A895YKR3_9ACTN</name>